<feature type="compositionally biased region" description="Polar residues" evidence="1">
    <location>
        <begin position="55"/>
        <end position="64"/>
    </location>
</feature>
<evidence type="ECO:0000256" key="1">
    <source>
        <dbReference type="SAM" id="MobiDB-lite"/>
    </source>
</evidence>
<keyword evidence="3" id="KW-1185">Reference proteome</keyword>
<evidence type="ECO:0000313" key="3">
    <source>
        <dbReference type="Proteomes" id="UP001311232"/>
    </source>
</evidence>
<gene>
    <name evidence="2" type="ORF">CRENBAI_019378</name>
</gene>
<organism evidence="2 3">
    <name type="scientific">Crenichthys baileyi</name>
    <name type="common">White River springfish</name>
    <dbReference type="NCBI Taxonomy" id="28760"/>
    <lineage>
        <taxon>Eukaryota</taxon>
        <taxon>Metazoa</taxon>
        <taxon>Chordata</taxon>
        <taxon>Craniata</taxon>
        <taxon>Vertebrata</taxon>
        <taxon>Euteleostomi</taxon>
        <taxon>Actinopterygii</taxon>
        <taxon>Neopterygii</taxon>
        <taxon>Teleostei</taxon>
        <taxon>Neoteleostei</taxon>
        <taxon>Acanthomorphata</taxon>
        <taxon>Ovalentaria</taxon>
        <taxon>Atherinomorphae</taxon>
        <taxon>Cyprinodontiformes</taxon>
        <taxon>Goodeidae</taxon>
        <taxon>Crenichthys</taxon>
    </lineage>
</organism>
<accession>A0AAV9RA20</accession>
<dbReference type="AlphaFoldDB" id="A0AAV9RA20"/>
<dbReference type="EMBL" id="JAHHUM010002310">
    <property type="protein sequence ID" value="KAK5605244.1"/>
    <property type="molecule type" value="Genomic_DNA"/>
</dbReference>
<name>A0AAV9RA20_9TELE</name>
<comment type="caution">
    <text evidence="2">The sequence shown here is derived from an EMBL/GenBank/DDBJ whole genome shotgun (WGS) entry which is preliminary data.</text>
</comment>
<reference evidence="2 3" key="1">
    <citation type="submission" date="2021-06" db="EMBL/GenBank/DDBJ databases">
        <authorList>
            <person name="Palmer J.M."/>
        </authorList>
    </citation>
    <scope>NUCLEOTIDE SEQUENCE [LARGE SCALE GENOMIC DNA]</scope>
    <source>
        <strain evidence="2 3">MEX-2019</strain>
        <tissue evidence="2">Muscle</tissue>
    </source>
</reference>
<feature type="region of interest" description="Disordered" evidence="1">
    <location>
        <begin position="37"/>
        <end position="105"/>
    </location>
</feature>
<dbReference type="Proteomes" id="UP001311232">
    <property type="component" value="Unassembled WGS sequence"/>
</dbReference>
<proteinExistence type="predicted"/>
<evidence type="ECO:0000313" key="2">
    <source>
        <dbReference type="EMBL" id="KAK5605244.1"/>
    </source>
</evidence>
<sequence length="105" mass="11480">MSDEKVKYQGAVYHNRPSTALLKCSLNAEQISRQAYTHAGATTSEEYHDKRSGHLQPSSSNNNTKKQDKNIKKSAILPERALCGPEQLWGQGGEGGDSSSARIFS</sequence>
<protein>
    <submittedName>
        <fullName evidence="2">Uncharacterized protein</fullName>
    </submittedName>
</protein>